<evidence type="ECO:0000313" key="4">
    <source>
        <dbReference type="EMBL" id="SDV47303.1"/>
    </source>
</evidence>
<protein>
    <submittedName>
        <fullName evidence="4">6-phosphogluconolactonase</fullName>
    </submittedName>
</protein>
<feature type="signal peptide" evidence="3">
    <location>
        <begin position="1"/>
        <end position="21"/>
    </location>
</feature>
<comment type="similarity">
    <text evidence="1">Belongs to the cycloisomerase 2 family.</text>
</comment>
<dbReference type="SUPFAM" id="SSF50974">
    <property type="entry name" value="Nitrous oxide reductase, N-terminal domain"/>
    <property type="match status" value="2"/>
</dbReference>
<dbReference type="GO" id="GO:0006006">
    <property type="term" value="P:glucose metabolic process"/>
    <property type="evidence" value="ECO:0007669"/>
    <property type="project" value="UniProtKB-KW"/>
</dbReference>
<dbReference type="EMBL" id="FNLO01000002">
    <property type="protein sequence ID" value="SDV47303.1"/>
    <property type="molecule type" value="Genomic_DNA"/>
</dbReference>
<dbReference type="InterPro" id="IPR011045">
    <property type="entry name" value="N2O_reductase_N"/>
</dbReference>
<dbReference type="Gene3D" id="2.130.10.10">
    <property type="entry name" value="YVTN repeat-like/Quinoprotein amine dehydrogenase"/>
    <property type="match status" value="1"/>
</dbReference>
<name>A0A1H2PLH5_9BURK</name>
<dbReference type="PANTHER" id="PTHR30344">
    <property type="entry name" value="6-PHOSPHOGLUCONOLACTONASE-RELATED"/>
    <property type="match status" value="1"/>
</dbReference>
<evidence type="ECO:0000256" key="3">
    <source>
        <dbReference type="SAM" id="SignalP"/>
    </source>
</evidence>
<feature type="chain" id="PRO_5017378839" evidence="3">
    <location>
        <begin position="22"/>
        <end position="376"/>
    </location>
</feature>
<gene>
    <name evidence="4" type="ORF">SAMN05216551_102460</name>
</gene>
<evidence type="ECO:0000256" key="2">
    <source>
        <dbReference type="ARBA" id="ARBA00022526"/>
    </source>
</evidence>
<evidence type="ECO:0000256" key="1">
    <source>
        <dbReference type="ARBA" id="ARBA00005564"/>
    </source>
</evidence>
<dbReference type="GO" id="GO:0017057">
    <property type="term" value="F:6-phosphogluconolactonase activity"/>
    <property type="evidence" value="ECO:0007669"/>
    <property type="project" value="TreeGrafter"/>
</dbReference>
<sequence>MNIRSVALVASLIGCVSSVNAATYVYIANADDHTISMYAMDNKAGTLRAIGTTPVSGIVMPMAVSPDRRYLYASIRTKPYAVESYVIDSASGRLDLLGRSPLPESMAYISTDRGGRYLFGASFGGDVISVSPIGAQGVVQRDPVQVIKTGPHAHSILPDPSNRFVYVGNLGVDRVLQFRFDAANGKLTPIDRGYTEAPEAAGPRHQAASPDGRFLYVVNELAGTVTQYTIDQASGALARGASVQAVPAAYGLAPGLVRPPLGGGEKVDDVRRIWAADVHASPDGRFLFVSERTSSSITTFRIDPHDGSLTFAGNVPVESQPRGFNIEPRGRFMVVAGEKSPTAGVYAINPDDGSLKRIQRIAAGKGANWVEIVDFN</sequence>
<dbReference type="PANTHER" id="PTHR30344:SF1">
    <property type="entry name" value="6-PHOSPHOGLUCONOLACTONASE"/>
    <property type="match status" value="1"/>
</dbReference>
<keyword evidence="2" id="KW-0119">Carbohydrate metabolism</keyword>
<dbReference type="Proteomes" id="UP000243719">
    <property type="component" value="Unassembled WGS sequence"/>
</dbReference>
<proteinExistence type="inferred from homology"/>
<dbReference type="GO" id="GO:0005829">
    <property type="term" value="C:cytosol"/>
    <property type="evidence" value="ECO:0007669"/>
    <property type="project" value="TreeGrafter"/>
</dbReference>
<dbReference type="RefSeq" id="WP_091905781.1">
    <property type="nucleotide sequence ID" value="NZ_FNLO01000002.1"/>
</dbReference>
<dbReference type="InterPro" id="IPR050282">
    <property type="entry name" value="Cycloisomerase_2"/>
</dbReference>
<evidence type="ECO:0000313" key="5">
    <source>
        <dbReference type="Proteomes" id="UP000243719"/>
    </source>
</evidence>
<keyword evidence="3" id="KW-0732">Signal</keyword>
<dbReference type="OrthoDB" id="9790815at2"/>
<dbReference type="AlphaFoldDB" id="A0A1H2PLH5"/>
<dbReference type="Pfam" id="PF10282">
    <property type="entry name" value="Lactonase"/>
    <property type="match status" value="1"/>
</dbReference>
<dbReference type="InterPro" id="IPR015943">
    <property type="entry name" value="WD40/YVTN_repeat-like_dom_sf"/>
</dbReference>
<reference evidence="5" key="1">
    <citation type="submission" date="2016-09" db="EMBL/GenBank/DDBJ databases">
        <authorList>
            <person name="Varghese N."/>
            <person name="Submissions S."/>
        </authorList>
    </citation>
    <scope>NUCLEOTIDE SEQUENCE [LARGE SCALE GENOMIC DNA]</scope>
    <source>
        <strain evidence="5">JS23</strain>
    </source>
</reference>
<dbReference type="InterPro" id="IPR019405">
    <property type="entry name" value="Lactonase_7-beta_prop"/>
</dbReference>
<dbReference type="STRING" id="1770053.SAMN05216551_102460"/>
<accession>A0A1H2PLH5</accession>
<dbReference type="PROSITE" id="PS51257">
    <property type="entry name" value="PROKAR_LIPOPROTEIN"/>
    <property type="match status" value="1"/>
</dbReference>
<keyword evidence="5" id="KW-1185">Reference proteome</keyword>
<keyword evidence="2" id="KW-0313">Glucose metabolism</keyword>
<organism evidence="4 5">
    <name type="scientific">Chitinasiproducens palmae</name>
    <dbReference type="NCBI Taxonomy" id="1770053"/>
    <lineage>
        <taxon>Bacteria</taxon>
        <taxon>Pseudomonadati</taxon>
        <taxon>Pseudomonadota</taxon>
        <taxon>Betaproteobacteria</taxon>
        <taxon>Burkholderiales</taxon>
        <taxon>Burkholderiaceae</taxon>
        <taxon>Chitinasiproducens</taxon>
    </lineage>
</organism>